<organism evidence="2 3">
    <name type="scientific">Gordonia jinhuaensis</name>
    <dbReference type="NCBI Taxonomy" id="1517702"/>
    <lineage>
        <taxon>Bacteria</taxon>
        <taxon>Bacillati</taxon>
        <taxon>Actinomycetota</taxon>
        <taxon>Actinomycetes</taxon>
        <taxon>Mycobacteriales</taxon>
        <taxon>Gordoniaceae</taxon>
        <taxon>Gordonia</taxon>
    </lineage>
</organism>
<accession>A0A916WSG1</accession>
<dbReference type="AlphaFoldDB" id="A0A916WSG1"/>
<dbReference type="InterPro" id="IPR043129">
    <property type="entry name" value="ATPase_NBD"/>
</dbReference>
<dbReference type="PANTHER" id="PTHR18964:SF149">
    <property type="entry name" value="BIFUNCTIONAL UDP-N-ACETYLGLUCOSAMINE 2-EPIMERASE_N-ACETYLMANNOSAMINE KINASE"/>
    <property type="match status" value="1"/>
</dbReference>
<reference evidence="2" key="1">
    <citation type="journal article" date="2014" name="Int. J. Syst. Evol. Microbiol.">
        <title>Complete genome sequence of Corynebacterium casei LMG S-19264T (=DSM 44701T), isolated from a smear-ripened cheese.</title>
        <authorList>
            <consortium name="US DOE Joint Genome Institute (JGI-PGF)"/>
            <person name="Walter F."/>
            <person name="Albersmeier A."/>
            <person name="Kalinowski J."/>
            <person name="Ruckert C."/>
        </authorList>
    </citation>
    <scope>NUCLEOTIDE SEQUENCE</scope>
    <source>
        <strain evidence="2">CGMCC 1.12827</strain>
    </source>
</reference>
<dbReference type="PANTHER" id="PTHR18964">
    <property type="entry name" value="ROK (REPRESSOR, ORF, KINASE) FAMILY"/>
    <property type="match status" value="1"/>
</dbReference>
<dbReference type="RefSeq" id="WP_188586043.1">
    <property type="nucleotide sequence ID" value="NZ_BMGC01000008.1"/>
</dbReference>
<sequence>MTAVRLGLDIGGTKIHGVAVDAADPELLHAQIRIPTMRGPQGVVASALQAVSQLLEAAGAVAEPVALGIGVPGAVGCDGILTNAVNLLIGSPMDLRGILTAAVGIPVTVNNDVDAAACGVARWLVSRGETPDVALLSIGTGLAAGFVLDGRLRRGATSLVGELGHLAVVPDGPLCSCGQRGCIEMYASGRALERQWHHDGPDPAPVAVFDAADAGDVEAIAIRETFLSWLGTAIRIATLAVDPAHVVLTGGVMRLGERITAPLLERLGHDAHTSPFVASLRLRERTMLLPADHPAAALGAAELSDPESGRRR</sequence>
<evidence type="ECO:0000256" key="1">
    <source>
        <dbReference type="ARBA" id="ARBA00006479"/>
    </source>
</evidence>
<dbReference type="Gene3D" id="3.30.420.40">
    <property type="match status" value="2"/>
</dbReference>
<comment type="similarity">
    <text evidence="1">Belongs to the ROK (NagC/XylR) family.</text>
</comment>
<reference evidence="2" key="2">
    <citation type="submission" date="2020-09" db="EMBL/GenBank/DDBJ databases">
        <authorList>
            <person name="Sun Q."/>
            <person name="Zhou Y."/>
        </authorList>
    </citation>
    <scope>NUCLEOTIDE SEQUENCE</scope>
    <source>
        <strain evidence="2">CGMCC 1.12827</strain>
    </source>
</reference>
<gene>
    <name evidence="2" type="ORF">GCM10011489_15770</name>
</gene>
<dbReference type="EMBL" id="BMGC01000008">
    <property type="protein sequence ID" value="GGB28417.1"/>
    <property type="molecule type" value="Genomic_DNA"/>
</dbReference>
<keyword evidence="3" id="KW-1185">Reference proteome</keyword>
<evidence type="ECO:0000313" key="3">
    <source>
        <dbReference type="Proteomes" id="UP000621454"/>
    </source>
</evidence>
<evidence type="ECO:0000313" key="2">
    <source>
        <dbReference type="EMBL" id="GGB28417.1"/>
    </source>
</evidence>
<name>A0A916WSG1_9ACTN</name>
<proteinExistence type="inferred from homology"/>
<protein>
    <submittedName>
        <fullName evidence="2">NagC family transcriptional regulator</fullName>
    </submittedName>
</protein>
<dbReference type="InterPro" id="IPR000600">
    <property type="entry name" value="ROK"/>
</dbReference>
<dbReference type="SUPFAM" id="SSF53067">
    <property type="entry name" value="Actin-like ATPase domain"/>
    <property type="match status" value="1"/>
</dbReference>
<dbReference type="Pfam" id="PF00480">
    <property type="entry name" value="ROK"/>
    <property type="match status" value="1"/>
</dbReference>
<comment type="caution">
    <text evidence="2">The sequence shown here is derived from an EMBL/GenBank/DDBJ whole genome shotgun (WGS) entry which is preliminary data.</text>
</comment>
<dbReference type="Proteomes" id="UP000621454">
    <property type="component" value="Unassembled WGS sequence"/>
</dbReference>